<dbReference type="PROSITE" id="PS00010">
    <property type="entry name" value="ASX_HYDROXYL"/>
    <property type="match status" value="1"/>
</dbReference>
<dbReference type="InterPro" id="IPR025287">
    <property type="entry name" value="WAK_GUB"/>
</dbReference>
<dbReference type="InterPro" id="IPR018097">
    <property type="entry name" value="EGF_Ca-bd_CS"/>
</dbReference>
<keyword evidence="3 7" id="KW-0732">Signal</keyword>
<evidence type="ECO:0000256" key="2">
    <source>
        <dbReference type="ARBA" id="ARBA00022536"/>
    </source>
</evidence>
<dbReference type="InterPro" id="IPR000152">
    <property type="entry name" value="EGF-type_Asp/Asn_hydroxyl_site"/>
</dbReference>
<dbReference type="GO" id="GO:0016020">
    <property type="term" value="C:membrane"/>
    <property type="evidence" value="ECO:0007669"/>
    <property type="project" value="UniProtKB-SubCell"/>
</dbReference>
<comment type="subcellular location">
    <subcellularLocation>
        <location evidence="1">Membrane</location>
        <topology evidence="1">Single-pass membrane protein</topology>
    </subcellularLocation>
</comment>
<evidence type="ECO:0000256" key="7">
    <source>
        <dbReference type="SAM" id="SignalP"/>
    </source>
</evidence>
<dbReference type="GO" id="GO:0005509">
    <property type="term" value="F:calcium ion binding"/>
    <property type="evidence" value="ECO:0007669"/>
    <property type="project" value="InterPro"/>
</dbReference>
<keyword evidence="2 6" id="KW-0245">EGF-like domain</keyword>
<dbReference type="Pfam" id="PF13947">
    <property type="entry name" value="GUB_WAK_bind"/>
    <property type="match status" value="1"/>
</dbReference>
<feature type="domain" description="EGF-like" evidence="8">
    <location>
        <begin position="228"/>
        <end position="270"/>
    </location>
</feature>
<dbReference type="PANTHER" id="PTHR33491">
    <property type="entry name" value="OSJNBA0016N04.9 PROTEIN"/>
    <property type="match status" value="1"/>
</dbReference>
<dbReference type="AlphaFoldDB" id="A0AAD2E0N3"/>
<dbReference type="Gene3D" id="2.10.25.10">
    <property type="entry name" value="Laminin"/>
    <property type="match status" value="2"/>
</dbReference>
<evidence type="ECO:0000256" key="5">
    <source>
        <dbReference type="ARBA" id="ARBA00023157"/>
    </source>
</evidence>
<organism evidence="9 10">
    <name type="scientific">Fraxinus pennsylvanica</name>
    <dbReference type="NCBI Taxonomy" id="56036"/>
    <lineage>
        <taxon>Eukaryota</taxon>
        <taxon>Viridiplantae</taxon>
        <taxon>Streptophyta</taxon>
        <taxon>Embryophyta</taxon>
        <taxon>Tracheophyta</taxon>
        <taxon>Spermatophyta</taxon>
        <taxon>Magnoliopsida</taxon>
        <taxon>eudicotyledons</taxon>
        <taxon>Gunneridae</taxon>
        <taxon>Pentapetalae</taxon>
        <taxon>asterids</taxon>
        <taxon>lamiids</taxon>
        <taxon>Lamiales</taxon>
        <taxon>Oleaceae</taxon>
        <taxon>Oleeae</taxon>
        <taxon>Fraxinus</taxon>
    </lineage>
</organism>
<feature type="chain" id="PRO_5042189720" description="EGF-like domain-containing protein" evidence="7">
    <location>
        <begin position="18"/>
        <end position="336"/>
    </location>
</feature>
<dbReference type="GO" id="GO:0030247">
    <property type="term" value="F:polysaccharide binding"/>
    <property type="evidence" value="ECO:0007669"/>
    <property type="project" value="InterPro"/>
</dbReference>
<dbReference type="Proteomes" id="UP000834106">
    <property type="component" value="Chromosome 13"/>
</dbReference>
<evidence type="ECO:0000256" key="3">
    <source>
        <dbReference type="ARBA" id="ARBA00022729"/>
    </source>
</evidence>
<keyword evidence="10" id="KW-1185">Reference proteome</keyword>
<dbReference type="EMBL" id="OU503048">
    <property type="protein sequence ID" value="CAI9774792.1"/>
    <property type="molecule type" value="Genomic_DNA"/>
</dbReference>
<dbReference type="PROSITE" id="PS50026">
    <property type="entry name" value="EGF_3"/>
    <property type="match status" value="1"/>
</dbReference>
<dbReference type="PROSITE" id="PS01187">
    <property type="entry name" value="EGF_CA"/>
    <property type="match status" value="1"/>
</dbReference>
<reference evidence="9" key="1">
    <citation type="submission" date="2023-05" db="EMBL/GenBank/DDBJ databases">
        <authorList>
            <person name="Huff M."/>
        </authorList>
    </citation>
    <scope>NUCLEOTIDE SEQUENCE</scope>
</reference>
<keyword evidence="4" id="KW-0677">Repeat</keyword>
<sequence>MLLHSVLFLLLLALSASNNVNTTRTPTTIMKGSQITRPGCQSKCGNLTVPFPFGIGLGTGCSIDPSLDINCNTSFNPPKPFIYDGNLEVTDISDSHVRIKNWVAASCYNQRGNYTGGNPVAIRLMPHLSFSEMNKFTVMGCDDLALIAGSEGRIFTSGCVSLCSSKESILDGYCSGIGCCQTSIPKGLRSFVTSNSKCSDADNGLRGYRCSCFPGYEGNPYLDPGCTDINECKNNPCDPQGICTNTPGSYNCSCPRGYLGDGRKDGRGCNSQISQFPVIKFSLGLGFGFLTLIIGITWTEDSDLYQLSINPEFVIGEFSEGYSMDSCLLHAINPPR</sequence>
<name>A0AAD2E0N3_9LAMI</name>
<dbReference type="InterPro" id="IPR000742">
    <property type="entry name" value="EGF"/>
</dbReference>
<dbReference type="FunFam" id="2.10.25.10:FF:000038">
    <property type="entry name" value="Fibrillin 2"/>
    <property type="match status" value="1"/>
</dbReference>
<dbReference type="InterPro" id="IPR024731">
    <property type="entry name" value="NELL2-like_EGF"/>
</dbReference>
<accession>A0AAD2E0N3</accession>
<evidence type="ECO:0000259" key="8">
    <source>
        <dbReference type="PROSITE" id="PS50026"/>
    </source>
</evidence>
<dbReference type="SUPFAM" id="SSF57196">
    <property type="entry name" value="EGF/Laminin"/>
    <property type="match status" value="1"/>
</dbReference>
<dbReference type="InterPro" id="IPR001881">
    <property type="entry name" value="EGF-like_Ca-bd_dom"/>
</dbReference>
<dbReference type="SMART" id="SM00179">
    <property type="entry name" value="EGF_CA"/>
    <property type="match status" value="1"/>
</dbReference>
<gene>
    <name evidence="9" type="ORF">FPE_LOCUS22222</name>
</gene>
<comment type="caution">
    <text evidence="6">Lacks conserved residue(s) required for the propagation of feature annotation.</text>
</comment>
<keyword evidence="5" id="KW-1015">Disulfide bond</keyword>
<feature type="signal peptide" evidence="7">
    <location>
        <begin position="1"/>
        <end position="17"/>
    </location>
</feature>
<evidence type="ECO:0000256" key="6">
    <source>
        <dbReference type="PROSITE-ProRule" id="PRU00076"/>
    </source>
</evidence>
<proteinExistence type="predicted"/>
<evidence type="ECO:0000313" key="9">
    <source>
        <dbReference type="EMBL" id="CAI9774792.1"/>
    </source>
</evidence>
<evidence type="ECO:0000256" key="4">
    <source>
        <dbReference type="ARBA" id="ARBA00022737"/>
    </source>
</evidence>
<evidence type="ECO:0000256" key="1">
    <source>
        <dbReference type="ARBA" id="ARBA00004167"/>
    </source>
</evidence>
<dbReference type="CDD" id="cd00054">
    <property type="entry name" value="EGF_CA"/>
    <property type="match status" value="1"/>
</dbReference>
<dbReference type="SMART" id="SM00181">
    <property type="entry name" value="EGF"/>
    <property type="match status" value="2"/>
</dbReference>
<protein>
    <recommendedName>
        <fullName evidence="8">EGF-like domain-containing protein</fullName>
    </recommendedName>
</protein>
<evidence type="ECO:0000313" key="10">
    <source>
        <dbReference type="Proteomes" id="UP000834106"/>
    </source>
</evidence>
<dbReference type="Pfam" id="PF12947">
    <property type="entry name" value="EGF_3"/>
    <property type="match status" value="1"/>
</dbReference>